<organism evidence="4 5">
    <name type="scientific">Phytophthora aleatoria</name>
    <dbReference type="NCBI Taxonomy" id="2496075"/>
    <lineage>
        <taxon>Eukaryota</taxon>
        <taxon>Sar</taxon>
        <taxon>Stramenopiles</taxon>
        <taxon>Oomycota</taxon>
        <taxon>Peronosporomycetes</taxon>
        <taxon>Peronosporales</taxon>
        <taxon>Peronosporaceae</taxon>
        <taxon>Phytophthora</taxon>
    </lineage>
</organism>
<dbReference type="AlphaFoldDB" id="A0A8J5MEL1"/>
<evidence type="ECO:0000259" key="3">
    <source>
        <dbReference type="Pfam" id="PF13359"/>
    </source>
</evidence>
<name>A0A8J5MEL1_9STRA</name>
<keyword evidence="2" id="KW-0479">Metal-binding</keyword>
<gene>
    <name evidence="4" type="ORF">JG688_00011795</name>
</gene>
<sequence length="173" mass="19910">MKGCIGAIYGWLCPIRVPRKTEVTRVRGFFSGHYQRDGVNVQACCDHLSRFTAVSCSSPGGTGDAVAFLKWRLSLVVNNLPSGLYVVGDNAYTNSNHLLTPFLRPRISTAAHDSYNFHHYRRLYESSDLSFDADTYNNSEWIRDAIVELLEREPILRPRRNRVRREQEEKEHH</sequence>
<reference evidence="4" key="1">
    <citation type="submission" date="2021-01" db="EMBL/GenBank/DDBJ databases">
        <title>Phytophthora aleatoria, a newly-described species from Pinus radiata is distinct from Phytophthora cactorum isolates based on comparative genomics.</title>
        <authorList>
            <person name="Mcdougal R."/>
            <person name="Panda P."/>
            <person name="Williams N."/>
            <person name="Studholme D.J."/>
        </authorList>
    </citation>
    <scope>NUCLEOTIDE SEQUENCE</scope>
    <source>
        <strain evidence="4">NZFS 4037</strain>
    </source>
</reference>
<dbReference type="Pfam" id="PF13359">
    <property type="entry name" value="DDE_Tnp_4"/>
    <property type="match status" value="1"/>
</dbReference>
<evidence type="ECO:0000256" key="2">
    <source>
        <dbReference type="ARBA" id="ARBA00022723"/>
    </source>
</evidence>
<keyword evidence="5" id="KW-1185">Reference proteome</keyword>
<comment type="cofactor">
    <cofactor evidence="1">
        <name>a divalent metal cation</name>
        <dbReference type="ChEBI" id="CHEBI:60240"/>
    </cofactor>
</comment>
<evidence type="ECO:0000313" key="4">
    <source>
        <dbReference type="EMBL" id="KAG6955632.1"/>
    </source>
</evidence>
<dbReference type="InterPro" id="IPR027806">
    <property type="entry name" value="HARBI1_dom"/>
</dbReference>
<evidence type="ECO:0000256" key="1">
    <source>
        <dbReference type="ARBA" id="ARBA00001968"/>
    </source>
</evidence>
<feature type="domain" description="DDE Tnp4" evidence="3">
    <location>
        <begin position="10"/>
        <end position="107"/>
    </location>
</feature>
<evidence type="ECO:0000313" key="5">
    <source>
        <dbReference type="Proteomes" id="UP000709295"/>
    </source>
</evidence>
<dbReference type="GO" id="GO:0046872">
    <property type="term" value="F:metal ion binding"/>
    <property type="evidence" value="ECO:0007669"/>
    <property type="project" value="UniProtKB-KW"/>
</dbReference>
<accession>A0A8J5MEL1</accession>
<comment type="caution">
    <text evidence="4">The sequence shown here is derived from an EMBL/GenBank/DDBJ whole genome shotgun (WGS) entry which is preliminary data.</text>
</comment>
<protein>
    <recommendedName>
        <fullName evidence="3">DDE Tnp4 domain-containing protein</fullName>
    </recommendedName>
</protein>
<dbReference type="Proteomes" id="UP000709295">
    <property type="component" value="Unassembled WGS sequence"/>
</dbReference>
<dbReference type="EMBL" id="JAENGY010000857">
    <property type="protein sequence ID" value="KAG6955632.1"/>
    <property type="molecule type" value="Genomic_DNA"/>
</dbReference>
<proteinExistence type="predicted"/>